<evidence type="ECO:0000313" key="3">
    <source>
        <dbReference type="Proteomes" id="UP001500190"/>
    </source>
</evidence>
<sequence length="254" mass="26718">MSVINVERIKLFSTRSPWWCMVVAAAVTLGLAALATGFLKGADEQRATIFITQGGTSISQMVMMVMAALAVTTEYRFGTIRTSFQAVPQRAQLLLGKTVVVATLAGIVGEIAAFGGWGIGKLLASGADLSINTGAEWRMLAGRGIEFFLSAVIAVAVAILLRHTAGAIALLILWPLAVEQLFSLIPKVGDDMTKWSPFQNASAFIAQGNDGGLAGSVGDASNYALGPWMSLLYFAGWAAVLMAIALFTASKRDA</sequence>
<feature type="transmembrane region" description="Helical" evidence="1">
    <location>
        <begin position="140"/>
        <end position="161"/>
    </location>
</feature>
<feature type="transmembrane region" description="Helical" evidence="1">
    <location>
        <begin position="58"/>
        <end position="77"/>
    </location>
</feature>
<keyword evidence="1" id="KW-1133">Transmembrane helix</keyword>
<feature type="transmembrane region" description="Helical" evidence="1">
    <location>
        <begin position="18"/>
        <end position="38"/>
    </location>
</feature>
<keyword evidence="3" id="KW-1185">Reference proteome</keyword>
<dbReference type="Proteomes" id="UP001500190">
    <property type="component" value="Unassembled WGS sequence"/>
</dbReference>
<protein>
    <submittedName>
        <fullName evidence="2">ABC transporter permease</fullName>
    </submittedName>
</protein>
<name>A0ABP4P7K4_9ACTN</name>
<comment type="caution">
    <text evidence="2">The sequence shown here is derived from an EMBL/GenBank/DDBJ whole genome shotgun (WGS) entry which is preliminary data.</text>
</comment>
<gene>
    <name evidence="2" type="ORF">GCM10009742_14970</name>
</gene>
<keyword evidence="1" id="KW-0812">Transmembrane</keyword>
<feature type="transmembrane region" description="Helical" evidence="1">
    <location>
        <begin position="168"/>
        <end position="185"/>
    </location>
</feature>
<dbReference type="EMBL" id="BAAAND010000002">
    <property type="protein sequence ID" value="GAA1573115.1"/>
    <property type="molecule type" value="Genomic_DNA"/>
</dbReference>
<reference evidence="3" key="1">
    <citation type="journal article" date="2019" name="Int. J. Syst. Evol. Microbiol.">
        <title>The Global Catalogue of Microorganisms (GCM) 10K type strain sequencing project: providing services to taxonomists for standard genome sequencing and annotation.</title>
        <authorList>
            <consortium name="The Broad Institute Genomics Platform"/>
            <consortium name="The Broad Institute Genome Sequencing Center for Infectious Disease"/>
            <person name="Wu L."/>
            <person name="Ma J."/>
        </authorList>
    </citation>
    <scope>NUCLEOTIDE SEQUENCE [LARGE SCALE GENOMIC DNA]</scope>
    <source>
        <strain evidence="3">JCM 14304</strain>
    </source>
</reference>
<evidence type="ECO:0000313" key="2">
    <source>
        <dbReference type="EMBL" id="GAA1573115.1"/>
    </source>
</evidence>
<dbReference type="RefSeq" id="WP_344188682.1">
    <property type="nucleotide sequence ID" value="NZ_BAAAND010000002.1"/>
</dbReference>
<proteinExistence type="predicted"/>
<keyword evidence="1" id="KW-0472">Membrane</keyword>
<feature type="transmembrane region" description="Helical" evidence="1">
    <location>
        <begin position="231"/>
        <end position="249"/>
    </location>
</feature>
<feature type="transmembrane region" description="Helical" evidence="1">
    <location>
        <begin position="98"/>
        <end position="120"/>
    </location>
</feature>
<evidence type="ECO:0000256" key="1">
    <source>
        <dbReference type="SAM" id="Phobius"/>
    </source>
</evidence>
<accession>A0ABP4P7K4</accession>
<organism evidence="2 3">
    <name type="scientific">Kribbella karoonensis</name>
    <dbReference type="NCBI Taxonomy" id="324851"/>
    <lineage>
        <taxon>Bacteria</taxon>
        <taxon>Bacillati</taxon>
        <taxon>Actinomycetota</taxon>
        <taxon>Actinomycetes</taxon>
        <taxon>Propionibacteriales</taxon>
        <taxon>Kribbellaceae</taxon>
        <taxon>Kribbella</taxon>
    </lineage>
</organism>